<dbReference type="InParanoid" id="A0A146G6D3"/>
<feature type="region of interest" description="Disordered" evidence="2">
    <location>
        <begin position="633"/>
        <end position="656"/>
    </location>
</feature>
<evidence type="ECO:0000313" key="6">
    <source>
        <dbReference type="Proteomes" id="UP000076023"/>
    </source>
</evidence>
<feature type="domain" description="Sialate O-acetylesterase" evidence="4">
    <location>
        <begin position="411"/>
        <end position="517"/>
    </location>
</feature>
<comment type="caution">
    <text evidence="5">The sequence shown here is derived from an EMBL/GenBank/DDBJ whole genome shotgun (WGS) entry which is preliminary data.</text>
</comment>
<evidence type="ECO:0000256" key="3">
    <source>
        <dbReference type="SAM" id="SignalP"/>
    </source>
</evidence>
<keyword evidence="3" id="KW-0732">Signal</keyword>
<keyword evidence="1" id="KW-0378">Hydrolase</keyword>
<feature type="chain" id="PRO_5007524478" evidence="3">
    <location>
        <begin position="21"/>
        <end position="656"/>
    </location>
</feature>
<name>A0A146G6D3_TERSA</name>
<evidence type="ECO:0000259" key="4">
    <source>
        <dbReference type="Pfam" id="PF03629"/>
    </source>
</evidence>
<evidence type="ECO:0000256" key="2">
    <source>
        <dbReference type="SAM" id="MobiDB-lite"/>
    </source>
</evidence>
<dbReference type="AlphaFoldDB" id="A0A146G6D3"/>
<dbReference type="OrthoDB" id="183320at2"/>
<sequence>MKRLFPCLAAVVLLPAALPAAELKLAGIFTDNAILQRDKPVSIWGRATPGDTVTADINGQTRSAVTGADGRWQVMLEPMSASATPVPFRVSSGASSVALQNVLVGEVWFAAGQSNMTMPVRETRDAAAEMAAAGNPAIREFCVIQRAPFAQPRETTDRMGSWVPATPASVGAFSATGYYFARELARALEVPVGIIHASAGGIAAETLTPPDAIKDIPPLRHLLDERGIGYGKDVTEEEWDRRKKAKAEYVLTMESPDTDDSTWERVSTLTTNPRDRTATWFRYHFDAAEAWTRQPSVLRITKVAGLGTIAMNGRRLYPVNNNAIDMLEYRIDPGVLRVGANTLAFCVRGYSLNDRPAEVCSFADPADAGRELPVPGPALRKSESEGPTPAENLGLLGNLFNGMVAPQIPYQVRGIIWYQGEANVGRPGEYRLLFPAIIRGWRELWRQPDLPFLFVQLAGFMKQSAQPTPNSGWAELRDAQASALALPGTAMAVALDLGDAQQIHPKNKQEVGRRLSVAALAGVYGRKDVAASGPVFATCSVADGRMRISFSSADDGLVSRDGRPLTGFAIAGADGSYAWAEARIVDGNTVEVSSPQVPDPARVLYAWADNPDANLASKAGLPAVPFRASVNDVSLSNTESPRPGAAKTPGGAVSKD</sequence>
<protein>
    <submittedName>
        <fullName evidence="5">Sialate O-acetylesterase</fullName>
    </submittedName>
</protein>
<dbReference type="InterPro" id="IPR036514">
    <property type="entry name" value="SGNH_hydro_sf"/>
</dbReference>
<dbReference type="InterPro" id="IPR039329">
    <property type="entry name" value="SIAE"/>
</dbReference>
<dbReference type="Gene3D" id="3.40.50.1110">
    <property type="entry name" value="SGNH hydrolase"/>
    <property type="match status" value="2"/>
</dbReference>
<evidence type="ECO:0000313" key="5">
    <source>
        <dbReference type="EMBL" id="GAT32276.1"/>
    </source>
</evidence>
<dbReference type="STRING" id="690879.TSACC_2674"/>
<feature type="signal peptide" evidence="3">
    <location>
        <begin position="1"/>
        <end position="20"/>
    </location>
</feature>
<dbReference type="PANTHER" id="PTHR22901">
    <property type="entry name" value="SIALATE O-ACETYLESTERASE"/>
    <property type="match status" value="1"/>
</dbReference>
<dbReference type="Proteomes" id="UP000076023">
    <property type="component" value="Unassembled WGS sequence"/>
</dbReference>
<evidence type="ECO:0000256" key="1">
    <source>
        <dbReference type="ARBA" id="ARBA00022801"/>
    </source>
</evidence>
<dbReference type="RefSeq" id="WP_075078118.1">
    <property type="nucleotide sequence ID" value="NZ_BDCO01000002.1"/>
</dbReference>
<keyword evidence="6" id="KW-1185">Reference proteome</keyword>
<dbReference type="EMBL" id="BDCO01000002">
    <property type="protein sequence ID" value="GAT32276.1"/>
    <property type="molecule type" value="Genomic_DNA"/>
</dbReference>
<dbReference type="PANTHER" id="PTHR22901:SF0">
    <property type="entry name" value="SIALATE O-ACETYLESTERASE"/>
    <property type="match status" value="1"/>
</dbReference>
<dbReference type="InterPro" id="IPR005181">
    <property type="entry name" value="SASA"/>
</dbReference>
<reference evidence="6" key="1">
    <citation type="journal article" date="2017" name="Genome Announc.">
        <title>Draft Genome Sequence of Terrimicrobium sacchariphilum NM-5T, a Facultative Anaerobic Soil Bacterium of the Class Spartobacteria.</title>
        <authorList>
            <person name="Qiu Y.L."/>
            <person name="Tourlousse D.M."/>
            <person name="Matsuura N."/>
            <person name="Ohashi A."/>
            <person name="Sekiguchi Y."/>
        </authorList>
    </citation>
    <scope>NUCLEOTIDE SEQUENCE [LARGE SCALE GENOMIC DNA]</scope>
    <source>
        <strain evidence="6">NM-5</strain>
    </source>
</reference>
<dbReference type="Pfam" id="PF03629">
    <property type="entry name" value="SASA"/>
    <property type="match status" value="1"/>
</dbReference>
<gene>
    <name evidence="5" type="ORF">TSACC_2674</name>
</gene>
<accession>A0A146G6D3</accession>
<proteinExistence type="predicted"/>
<dbReference type="GO" id="GO:0001681">
    <property type="term" value="F:sialate O-acetylesterase activity"/>
    <property type="evidence" value="ECO:0007669"/>
    <property type="project" value="InterPro"/>
</dbReference>
<dbReference type="SUPFAM" id="SSF52266">
    <property type="entry name" value="SGNH hydrolase"/>
    <property type="match status" value="1"/>
</dbReference>
<organism evidence="5 6">
    <name type="scientific">Terrimicrobium sacchariphilum</name>
    <dbReference type="NCBI Taxonomy" id="690879"/>
    <lineage>
        <taxon>Bacteria</taxon>
        <taxon>Pseudomonadati</taxon>
        <taxon>Verrucomicrobiota</taxon>
        <taxon>Terrimicrobiia</taxon>
        <taxon>Terrimicrobiales</taxon>
        <taxon>Terrimicrobiaceae</taxon>
        <taxon>Terrimicrobium</taxon>
    </lineage>
</organism>
<dbReference type="GO" id="GO:0005975">
    <property type="term" value="P:carbohydrate metabolic process"/>
    <property type="evidence" value="ECO:0007669"/>
    <property type="project" value="TreeGrafter"/>
</dbReference>